<evidence type="ECO:0000256" key="3">
    <source>
        <dbReference type="PIRSR" id="PIRSR001365-1"/>
    </source>
</evidence>
<gene>
    <name evidence="5" type="ORF">DQ393_12735</name>
</gene>
<keyword evidence="1 2" id="KW-0456">Lyase</keyword>
<feature type="active site" description="Schiff-base intermediate with substrate" evidence="3">
    <location>
        <position position="168"/>
    </location>
</feature>
<evidence type="ECO:0000256" key="1">
    <source>
        <dbReference type="ARBA" id="ARBA00023239"/>
    </source>
</evidence>
<dbReference type="PRINTS" id="PR00146">
    <property type="entry name" value="DHPICSNTHASE"/>
</dbReference>
<dbReference type="PANTHER" id="PTHR12128:SF67">
    <property type="entry name" value="BLR3884 PROTEIN"/>
    <property type="match status" value="1"/>
</dbReference>
<dbReference type="EMBL" id="QMKK01000032">
    <property type="protein sequence ID" value="RAX41185.1"/>
    <property type="molecule type" value="Genomic_DNA"/>
</dbReference>
<dbReference type="GO" id="GO:0008840">
    <property type="term" value="F:4-hydroxy-tetrahydrodipicolinate synthase activity"/>
    <property type="evidence" value="ECO:0007669"/>
    <property type="project" value="TreeGrafter"/>
</dbReference>
<feature type="binding site" evidence="4">
    <location>
        <position position="47"/>
    </location>
    <ligand>
        <name>pyruvate</name>
        <dbReference type="ChEBI" id="CHEBI:15361"/>
    </ligand>
</feature>
<evidence type="ECO:0000256" key="4">
    <source>
        <dbReference type="PIRSR" id="PIRSR001365-2"/>
    </source>
</evidence>
<dbReference type="CDD" id="cd00408">
    <property type="entry name" value="DHDPS-like"/>
    <property type="match status" value="1"/>
</dbReference>
<dbReference type="AlphaFoldDB" id="A0A329YJB9"/>
<dbReference type="Gene3D" id="3.20.20.70">
    <property type="entry name" value="Aldolase class I"/>
    <property type="match status" value="1"/>
</dbReference>
<organism evidence="5 6">
    <name type="scientific">Rhizobium tropici</name>
    <dbReference type="NCBI Taxonomy" id="398"/>
    <lineage>
        <taxon>Bacteria</taxon>
        <taxon>Pseudomonadati</taxon>
        <taxon>Pseudomonadota</taxon>
        <taxon>Alphaproteobacteria</taxon>
        <taxon>Hyphomicrobiales</taxon>
        <taxon>Rhizobiaceae</taxon>
        <taxon>Rhizobium/Agrobacterium group</taxon>
        <taxon>Rhizobium</taxon>
    </lineage>
</organism>
<dbReference type="InterPro" id="IPR013785">
    <property type="entry name" value="Aldolase_TIM"/>
</dbReference>
<evidence type="ECO:0000313" key="5">
    <source>
        <dbReference type="EMBL" id="RAX41185.1"/>
    </source>
</evidence>
<comment type="similarity">
    <text evidence="2">Belongs to the DapA family.</text>
</comment>
<protein>
    <submittedName>
        <fullName evidence="5">Dihydrodipicolinate synthase family protein</fullName>
    </submittedName>
</protein>
<accession>A0A329YJB9</accession>
<dbReference type="SUPFAM" id="SSF51569">
    <property type="entry name" value="Aldolase"/>
    <property type="match status" value="1"/>
</dbReference>
<dbReference type="PIRSF" id="PIRSF001365">
    <property type="entry name" value="DHDPS"/>
    <property type="match status" value="1"/>
</dbReference>
<evidence type="ECO:0000313" key="6">
    <source>
        <dbReference type="Proteomes" id="UP000251205"/>
    </source>
</evidence>
<feature type="active site" description="Proton donor/acceptor" evidence="3">
    <location>
        <position position="138"/>
    </location>
</feature>
<dbReference type="PANTHER" id="PTHR12128">
    <property type="entry name" value="DIHYDRODIPICOLINATE SYNTHASE"/>
    <property type="match status" value="1"/>
</dbReference>
<name>A0A329YJB9_RHITR</name>
<dbReference type="Proteomes" id="UP000251205">
    <property type="component" value="Unassembled WGS sequence"/>
</dbReference>
<comment type="caution">
    <text evidence="5">The sequence shown here is derived from an EMBL/GenBank/DDBJ whole genome shotgun (WGS) entry which is preliminary data.</text>
</comment>
<dbReference type="OrthoDB" id="7157803at2"/>
<proteinExistence type="inferred from homology"/>
<dbReference type="SMART" id="SM01130">
    <property type="entry name" value="DHDPS"/>
    <property type="match status" value="1"/>
</dbReference>
<feature type="binding site" evidence="4">
    <location>
        <position position="209"/>
    </location>
    <ligand>
        <name>pyruvate</name>
        <dbReference type="ChEBI" id="CHEBI:15361"/>
    </ligand>
</feature>
<dbReference type="InterPro" id="IPR002220">
    <property type="entry name" value="DapA-like"/>
</dbReference>
<evidence type="ECO:0000256" key="2">
    <source>
        <dbReference type="PIRNR" id="PIRNR001365"/>
    </source>
</evidence>
<sequence length="289" mass="30752">MSSLKGIIAAIPTPITQDLEPDSEAFLDLAGHLLNEGCDGLNILGTTGEATSFSAAQRARLMQAVASRLPRHRLMVGTGAAAVDDAVALTRQAAELGFAGALILPPFYYKGIDQAGIVAFFSRIVEATRDNPIRIYLYNFPALSGVKYEAEWIATLMDKYPGRIAGLKDSSGDLDYARGLAERFRNFDVFPSNEATLMEARSGLWAGCISATANLTSRLCAQALKEGDQTALGTAVSIRKLFDGLPLVPAVKALMAHARGLSALAAVMPPLHATNPSDVRSLVARFDSL</sequence>
<dbReference type="Pfam" id="PF00701">
    <property type="entry name" value="DHDPS"/>
    <property type="match status" value="1"/>
</dbReference>
<reference evidence="5 6" key="1">
    <citation type="submission" date="2018-06" db="EMBL/GenBank/DDBJ databases">
        <title>Whole Genome Sequence of an efficient microsymbiont, Rhizobium tropici.</title>
        <authorList>
            <person name="Srinivasan R."/>
            <person name="Singh H.V."/>
            <person name="Srivastava R."/>
            <person name="Kumari B."/>
            <person name="Radhakrishna A."/>
        </authorList>
    </citation>
    <scope>NUCLEOTIDE SEQUENCE [LARGE SCALE GENOMIC DNA]</scope>
    <source>
        <strain evidence="5 6">IGFRI Rhizo-19</strain>
    </source>
</reference>